<evidence type="ECO:0000256" key="1">
    <source>
        <dbReference type="ARBA" id="ARBA00008226"/>
    </source>
</evidence>
<protein>
    <submittedName>
        <fullName evidence="12">Alanyl-tRNA editing protein</fullName>
    </submittedName>
</protein>
<dbReference type="InterPro" id="IPR012947">
    <property type="entry name" value="tRNA_SAD"/>
</dbReference>
<comment type="similarity">
    <text evidence="1">Belongs to the class-II aminoacyl-tRNA synthetase family.</text>
</comment>
<evidence type="ECO:0000256" key="9">
    <source>
        <dbReference type="ARBA" id="ARBA00023146"/>
    </source>
</evidence>
<dbReference type="Gene3D" id="2.40.30.130">
    <property type="match status" value="1"/>
</dbReference>
<keyword evidence="13" id="KW-1185">Reference proteome</keyword>
<gene>
    <name evidence="12" type="ORF">ACFQJC_01090</name>
</gene>
<keyword evidence="9" id="KW-0030">Aminoacyl-tRNA synthetase</keyword>
<evidence type="ECO:0000313" key="13">
    <source>
        <dbReference type="Proteomes" id="UP001596481"/>
    </source>
</evidence>
<sequence length="395" mass="41766">MTHSLAPAHPTVRTFDATVTALDGREVTLEETYFYPEGGGQPADRGVLGGVDVEHVRSVEGDVVHELAAEPEFAVGDEVAGVIDDDFRTYCMRAHTASHALYGAARHIFDDLGYGGFDISDEKVRVDFETSTTVDDDALAELGRLVNRAVWDSREVSWEEIPVSEAREREEIAFNVKTEEGVFADEDEVRIVTIDGWDWGACGGTHVANTIEIGPVEIYGRSNPGEGLTRVEFAVGPAAIDHRATVEAQARRAAATLDSNLESLGEAATDARSTRADLEAELASLKGDVLETRLAQFETVERDGVTWKIGSLSGFEANDVGEAAKAARDGVDVLVAVGESSAPFIVVASAGDVSAGDVVAEVTDEFGGGGGGSPTFAQGGGLGTTADEIVTYLRS</sequence>
<proteinExistence type="inferred from homology"/>
<keyword evidence="5" id="KW-0862">Zinc</keyword>
<dbReference type="EMBL" id="JBHTAA010000001">
    <property type="protein sequence ID" value="MFC7202093.1"/>
    <property type="molecule type" value="Genomic_DNA"/>
</dbReference>
<evidence type="ECO:0000256" key="7">
    <source>
        <dbReference type="ARBA" id="ARBA00022884"/>
    </source>
</evidence>
<dbReference type="SUPFAM" id="SSF55186">
    <property type="entry name" value="ThrRS/AlaRS common domain"/>
    <property type="match status" value="1"/>
</dbReference>
<name>A0ABD5ZA98_9EURY</name>
<comment type="caution">
    <text evidence="12">The sequence shown here is derived from an EMBL/GenBank/DDBJ whole genome shotgun (WGS) entry which is preliminary data.</text>
</comment>
<dbReference type="Pfam" id="PF01411">
    <property type="entry name" value="tRNA-synt_2c"/>
    <property type="match status" value="1"/>
</dbReference>
<keyword evidence="3" id="KW-0436">Ligase</keyword>
<dbReference type="RefSeq" id="WP_390221399.1">
    <property type="nucleotide sequence ID" value="NZ_JBHTAA010000001.1"/>
</dbReference>
<dbReference type="PROSITE" id="PS50860">
    <property type="entry name" value="AA_TRNA_LIGASE_II_ALA"/>
    <property type="match status" value="1"/>
</dbReference>
<dbReference type="InterPro" id="IPR018164">
    <property type="entry name" value="Ala-tRNA-synth_IIc_N"/>
</dbReference>
<evidence type="ECO:0000256" key="4">
    <source>
        <dbReference type="ARBA" id="ARBA00022741"/>
    </source>
</evidence>
<dbReference type="GO" id="GO:0000049">
    <property type="term" value="F:tRNA binding"/>
    <property type="evidence" value="ECO:0007669"/>
    <property type="project" value="UniProtKB-KW"/>
</dbReference>
<dbReference type="InterPro" id="IPR050058">
    <property type="entry name" value="Ala-tRNA_ligase"/>
</dbReference>
<organism evidence="12 13">
    <name type="scientific">Haloferax namakaokahaiae</name>
    <dbReference type="NCBI Taxonomy" id="1748331"/>
    <lineage>
        <taxon>Archaea</taxon>
        <taxon>Methanobacteriati</taxon>
        <taxon>Methanobacteriota</taxon>
        <taxon>Stenosarchaea group</taxon>
        <taxon>Halobacteria</taxon>
        <taxon>Halobacteriales</taxon>
        <taxon>Haloferacaceae</taxon>
        <taxon>Haloferax</taxon>
    </lineage>
</organism>
<dbReference type="PANTHER" id="PTHR11777">
    <property type="entry name" value="ALANYL-TRNA SYNTHETASE"/>
    <property type="match status" value="1"/>
</dbReference>
<keyword evidence="6" id="KW-0067">ATP-binding</keyword>
<dbReference type="GO" id="GO:0004812">
    <property type="term" value="F:aminoacyl-tRNA ligase activity"/>
    <property type="evidence" value="ECO:0007669"/>
    <property type="project" value="UniProtKB-KW"/>
</dbReference>
<evidence type="ECO:0000256" key="6">
    <source>
        <dbReference type="ARBA" id="ARBA00022840"/>
    </source>
</evidence>
<dbReference type="GO" id="GO:0006412">
    <property type="term" value="P:translation"/>
    <property type="evidence" value="ECO:0007669"/>
    <property type="project" value="UniProtKB-KW"/>
</dbReference>
<keyword evidence="7" id="KW-0694">RNA-binding</keyword>
<evidence type="ECO:0000256" key="5">
    <source>
        <dbReference type="ARBA" id="ARBA00022833"/>
    </source>
</evidence>
<evidence type="ECO:0000256" key="10">
    <source>
        <dbReference type="SAM" id="Coils"/>
    </source>
</evidence>
<evidence type="ECO:0000256" key="2">
    <source>
        <dbReference type="ARBA" id="ARBA00022555"/>
    </source>
</evidence>
<feature type="coiled-coil region" evidence="10">
    <location>
        <begin position="261"/>
        <end position="288"/>
    </location>
</feature>
<keyword evidence="8" id="KW-0648">Protein biosynthesis</keyword>
<keyword evidence="4" id="KW-0547">Nucleotide-binding</keyword>
<accession>A0ABD5ZA98</accession>
<keyword evidence="2" id="KW-0820">tRNA-binding</keyword>
<evidence type="ECO:0000313" key="12">
    <source>
        <dbReference type="EMBL" id="MFC7202093.1"/>
    </source>
</evidence>
<evidence type="ECO:0000256" key="8">
    <source>
        <dbReference type="ARBA" id="ARBA00022917"/>
    </source>
</evidence>
<dbReference type="GO" id="GO:0002161">
    <property type="term" value="F:aminoacyl-tRNA deacylase activity"/>
    <property type="evidence" value="ECO:0007669"/>
    <property type="project" value="UniProtKB-ARBA"/>
</dbReference>
<dbReference type="Gene3D" id="3.30.980.10">
    <property type="entry name" value="Threonyl-trna Synthetase, Chain A, domain 2"/>
    <property type="match status" value="1"/>
</dbReference>
<reference evidence="12 13" key="1">
    <citation type="journal article" date="2019" name="Int. J. Syst. Evol. Microbiol.">
        <title>The Global Catalogue of Microorganisms (GCM) 10K type strain sequencing project: providing services to taxonomists for standard genome sequencing and annotation.</title>
        <authorList>
            <consortium name="The Broad Institute Genomics Platform"/>
            <consortium name="The Broad Institute Genome Sequencing Center for Infectious Disease"/>
            <person name="Wu L."/>
            <person name="Ma J."/>
        </authorList>
    </citation>
    <scope>NUCLEOTIDE SEQUENCE [LARGE SCALE GENOMIC DNA]</scope>
    <source>
        <strain evidence="12 13">DSM 29988</strain>
    </source>
</reference>
<keyword evidence="10" id="KW-0175">Coiled coil</keyword>
<dbReference type="SUPFAM" id="SSF50447">
    <property type="entry name" value="Translation proteins"/>
    <property type="match status" value="1"/>
</dbReference>
<feature type="domain" description="Alanyl-transfer RNA synthetases family profile" evidence="11">
    <location>
        <begin position="1"/>
        <end position="245"/>
    </location>
</feature>
<dbReference type="Gene3D" id="3.10.310.40">
    <property type="match status" value="1"/>
</dbReference>
<dbReference type="PANTHER" id="PTHR11777:SF9">
    <property type="entry name" value="ALANINE--TRNA LIGASE, CYTOPLASMIC"/>
    <property type="match status" value="1"/>
</dbReference>
<dbReference type="InterPro" id="IPR018165">
    <property type="entry name" value="Ala-tRNA-synth_IIc_core"/>
</dbReference>
<evidence type="ECO:0000256" key="3">
    <source>
        <dbReference type="ARBA" id="ARBA00022598"/>
    </source>
</evidence>
<dbReference type="SMART" id="SM00863">
    <property type="entry name" value="tRNA_SAD"/>
    <property type="match status" value="1"/>
</dbReference>
<dbReference type="Proteomes" id="UP001596481">
    <property type="component" value="Unassembled WGS sequence"/>
</dbReference>
<dbReference type="InterPro" id="IPR009000">
    <property type="entry name" value="Transl_B-barrel_sf"/>
</dbReference>
<dbReference type="AlphaFoldDB" id="A0ABD5ZA98"/>
<evidence type="ECO:0000259" key="11">
    <source>
        <dbReference type="PROSITE" id="PS50860"/>
    </source>
</evidence>
<dbReference type="GO" id="GO:0005524">
    <property type="term" value="F:ATP binding"/>
    <property type="evidence" value="ECO:0007669"/>
    <property type="project" value="UniProtKB-KW"/>
</dbReference>
<dbReference type="InterPro" id="IPR018163">
    <property type="entry name" value="Thr/Ala-tRNA-synth_IIc_edit"/>
</dbReference>
<dbReference type="Pfam" id="PF07973">
    <property type="entry name" value="tRNA_SAD"/>
    <property type="match status" value="1"/>
</dbReference>